<dbReference type="Pfam" id="PF00395">
    <property type="entry name" value="SLH"/>
    <property type="match status" value="1"/>
</dbReference>
<reference evidence="3" key="1">
    <citation type="journal article" date="2019" name="Int. J. Syst. Evol. Microbiol.">
        <title>The Global Catalogue of Microorganisms (GCM) 10K type strain sequencing project: providing services to taxonomists for standard genome sequencing and annotation.</title>
        <authorList>
            <consortium name="The Broad Institute Genomics Platform"/>
            <consortium name="The Broad Institute Genome Sequencing Center for Infectious Disease"/>
            <person name="Wu L."/>
            <person name="Ma J."/>
        </authorList>
    </citation>
    <scope>NUCLEOTIDE SEQUENCE [LARGE SCALE GENOMIC DNA]</scope>
    <source>
        <strain evidence="3">CGMCC 1.12769</strain>
    </source>
</reference>
<evidence type="ECO:0000313" key="2">
    <source>
        <dbReference type="EMBL" id="GGH35853.1"/>
    </source>
</evidence>
<gene>
    <name evidence="2" type="ORF">GCM10008013_42410</name>
</gene>
<sequence length="65" mass="6825">MNTDKSKLTAFSGNAKLSAWAKNSVAGAANAGILQGTPNNKIAPSSKATRVEAVVMLNRFLQYIS</sequence>
<proteinExistence type="predicted"/>
<name>A0ABQ1YTQ9_9BACL</name>
<evidence type="ECO:0000259" key="1">
    <source>
        <dbReference type="PROSITE" id="PS51272"/>
    </source>
</evidence>
<accession>A0ABQ1YTQ9</accession>
<organism evidence="2 3">
    <name type="scientific">Paenibacillus segetis</name>
    <dbReference type="NCBI Taxonomy" id="1325360"/>
    <lineage>
        <taxon>Bacteria</taxon>
        <taxon>Bacillati</taxon>
        <taxon>Bacillota</taxon>
        <taxon>Bacilli</taxon>
        <taxon>Bacillales</taxon>
        <taxon>Paenibacillaceae</taxon>
        <taxon>Paenibacillus</taxon>
    </lineage>
</organism>
<protein>
    <recommendedName>
        <fullName evidence="1">SLH domain-containing protein</fullName>
    </recommendedName>
</protein>
<keyword evidence="3" id="KW-1185">Reference proteome</keyword>
<comment type="caution">
    <text evidence="2">The sequence shown here is derived from an EMBL/GenBank/DDBJ whole genome shotgun (WGS) entry which is preliminary data.</text>
</comment>
<evidence type="ECO:0000313" key="3">
    <source>
        <dbReference type="Proteomes" id="UP000659344"/>
    </source>
</evidence>
<dbReference type="EMBL" id="BMFT01000004">
    <property type="protein sequence ID" value="GGH35853.1"/>
    <property type="molecule type" value="Genomic_DNA"/>
</dbReference>
<dbReference type="RefSeq" id="WP_188541886.1">
    <property type="nucleotide sequence ID" value="NZ_BMFT01000004.1"/>
</dbReference>
<feature type="domain" description="SLH" evidence="1">
    <location>
        <begin position="8"/>
        <end position="65"/>
    </location>
</feature>
<dbReference type="InterPro" id="IPR001119">
    <property type="entry name" value="SLH_dom"/>
</dbReference>
<dbReference type="PROSITE" id="PS51272">
    <property type="entry name" value="SLH"/>
    <property type="match status" value="1"/>
</dbReference>
<dbReference type="Proteomes" id="UP000659344">
    <property type="component" value="Unassembled WGS sequence"/>
</dbReference>